<dbReference type="InterPro" id="IPR021239">
    <property type="entry name" value="DUF2625"/>
</dbReference>
<sequence>MDNMFQKLLDDIKRSSKTIKVLPCDDIAKQALKEKYKMNSESLLAAILDNTGGIVIDNWIRLYGAGEVNFVMRNSLFPFNEIVIGEDILGGLFICLNNGNIGYFAPDCLELEDMDIKLGQFVYWCLHGDTDTFYSDYRWQGWQKDTSALNNNEGVAFYPFLWADAESLESRSRTVVPMDEIIKLEFDFLEQASNNMEE</sequence>
<evidence type="ECO:0000313" key="2">
    <source>
        <dbReference type="Proteomes" id="UP001167871"/>
    </source>
</evidence>
<comment type="caution">
    <text evidence="1">The sequence shown here is derived from an EMBL/GenBank/DDBJ whole genome shotgun (WGS) entry which is preliminary data.</text>
</comment>
<gene>
    <name evidence="1" type="ORF">QVO10_11740</name>
</gene>
<dbReference type="Pfam" id="PF10946">
    <property type="entry name" value="DUF2625"/>
    <property type="match status" value="1"/>
</dbReference>
<dbReference type="RefSeq" id="WP_204970333.1">
    <property type="nucleotide sequence ID" value="NZ_JAUEII010000026.1"/>
</dbReference>
<protein>
    <submittedName>
        <fullName evidence="1">DUF2625 family protein</fullName>
    </submittedName>
</protein>
<proteinExistence type="predicted"/>
<evidence type="ECO:0000313" key="1">
    <source>
        <dbReference type="EMBL" id="MDN0050049.1"/>
    </source>
</evidence>
<dbReference type="EMBL" id="JAUEII010000026">
    <property type="protein sequence ID" value="MDN0050049.1"/>
    <property type="molecule type" value="Genomic_DNA"/>
</dbReference>
<accession>A0ABT7X7I2</accession>
<organism evidence="1 2">
    <name type="scientific">Bacteroides gallinaceum</name>
    <dbReference type="NCBI Taxonomy" id="1462571"/>
    <lineage>
        <taxon>Bacteria</taxon>
        <taxon>Pseudomonadati</taxon>
        <taxon>Bacteroidota</taxon>
        <taxon>Bacteroidia</taxon>
        <taxon>Bacteroidales</taxon>
        <taxon>Bacteroidaceae</taxon>
        <taxon>Bacteroides</taxon>
    </lineage>
</organism>
<reference evidence="1" key="2">
    <citation type="submission" date="2024-05" db="EMBL/GenBank/DDBJ databases">
        <title>Identification and characterization of horizontal gene transfer across gut microbiota members of farm animals based on homology search.</title>
        <authorList>
            <person name="Schwarzerova J."/>
            <person name="Nykrynova M."/>
            <person name="Jureckova K."/>
            <person name="Cejkova D."/>
            <person name="Rychlik I."/>
        </authorList>
    </citation>
    <scope>NUCLEOTIDE SEQUENCE</scope>
    <source>
        <strain evidence="1">84_SSukc20</strain>
    </source>
</reference>
<name>A0ABT7X7I2_9BACE</name>
<keyword evidence="2" id="KW-1185">Reference proteome</keyword>
<dbReference type="Proteomes" id="UP001167871">
    <property type="component" value="Unassembled WGS sequence"/>
</dbReference>
<reference evidence="1" key="1">
    <citation type="submission" date="2023-06" db="EMBL/GenBank/DDBJ databases">
        <authorList>
            <person name="Zeman M."/>
            <person name="Kubasova T."/>
            <person name="Jahodarova E."/>
            <person name="Nykrynova M."/>
            <person name="Rychlik I."/>
        </authorList>
    </citation>
    <scope>NUCLEOTIDE SEQUENCE</scope>
    <source>
        <strain evidence="1">84_SSukc20</strain>
    </source>
</reference>